<name>A0A4C1X0X7_EUMVA</name>
<keyword evidence="2" id="KW-1185">Reference proteome</keyword>
<proteinExistence type="predicted"/>
<dbReference type="Proteomes" id="UP000299102">
    <property type="component" value="Unassembled WGS sequence"/>
</dbReference>
<protein>
    <submittedName>
        <fullName evidence="1">Uncharacterized protein</fullName>
    </submittedName>
</protein>
<dbReference type="EMBL" id="BGZK01000713">
    <property type="protein sequence ID" value="GBP57331.1"/>
    <property type="molecule type" value="Genomic_DNA"/>
</dbReference>
<sequence length="196" mass="22237">MRSQRSMFLHLSQNDRCRNSDVRERCGLKEKLRGVRGRADMSGSKDVVNRVERLMLEGEMKIKLRVGVECSSIERGIRFRNKSGIEIENENRSELVVGTMTGSVLPQDRIWLTMRSSKETNKNVFDRRTTGVPWPTTLAVERHAGCDKSGETGRYNLAADALHEGTISVLRSCRAAHKEYGSRLKFASHCLMPLKN</sequence>
<accession>A0A4C1X0X7</accession>
<gene>
    <name evidence="1" type="ORF">EVAR_39971_1</name>
</gene>
<reference evidence="1 2" key="1">
    <citation type="journal article" date="2019" name="Commun. Biol.">
        <title>The bagworm genome reveals a unique fibroin gene that provides high tensile strength.</title>
        <authorList>
            <person name="Kono N."/>
            <person name="Nakamura H."/>
            <person name="Ohtoshi R."/>
            <person name="Tomita M."/>
            <person name="Numata K."/>
            <person name="Arakawa K."/>
        </authorList>
    </citation>
    <scope>NUCLEOTIDE SEQUENCE [LARGE SCALE GENOMIC DNA]</scope>
</reference>
<evidence type="ECO:0000313" key="1">
    <source>
        <dbReference type="EMBL" id="GBP57331.1"/>
    </source>
</evidence>
<organism evidence="1 2">
    <name type="scientific">Eumeta variegata</name>
    <name type="common">Bagworm moth</name>
    <name type="synonym">Eumeta japonica</name>
    <dbReference type="NCBI Taxonomy" id="151549"/>
    <lineage>
        <taxon>Eukaryota</taxon>
        <taxon>Metazoa</taxon>
        <taxon>Ecdysozoa</taxon>
        <taxon>Arthropoda</taxon>
        <taxon>Hexapoda</taxon>
        <taxon>Insecta</taxon>
        <taxon>Pterygota</taxon>
        <taxon>Neoptera</taxon>
        <taxon>Endopterygota</taxon>
        <taxon>Lepidoptera</taxon>
        <taxon>Glossata</taxon>
        <taxon>Ditrysia</taxon>
        <taxon>Tineoidea</taxon>
        <taxon>Psychidae</taxon>
        <taxon>Oiketicinae</taxon>
        <taxon>Eumeta</taxon>
    </lineage>
</organism>
<dbReference type="AlphaFoldDB" id="A0A4C1X0X7"/>
<comment type="caution">
    <text evidence="1">The sequence shown here is derived from an EMBL/GenBank/DDBJ whole genome shotgun (WGS) entry which is preliminary data.</text>
</comment>
<dbReference type="OrthoDB" id="425681at2759"/>
<evidence type="ECO:0000313" key="2">
    <source>
        <dbReference type="Proteomes" id="UP000299102"/>
    </source>
</evidence>